<sequence length="296" mass="33527">MTRLFFTLLSLLATAQIFAQTDLKQRVEQIISTKKADIGVSIQSSGTGETMDIRGNQHYPMISIFKFHIALAVLNKVDNKQLSLKQKIFVRKDELLEDTWSPFREKYPKGDIQITLEEALRWTVSHSDNNLGDLLIRLAGGVRAISNFLNDPSFIIKNNEEEMHKSWDAQFLNTTTPNFSTRLLDDFYNGKILSRKSTKLLYEMLVETSVGLNRIKGKLPKETEVAHRTGSSFTNKEGLTGAINDIGIVKLPDGNYFIISVFVHNTTERYKDGEEIIADIAKAAWDYYTSGIAGRR</sequence>
<dbReference type="InterPro" id="IPR045155">
    <property type="entry name" value="Beta-lactam_cat"/>
</dbReference>
<keyword evidence="7" id="KW-1185">Reference proteome</keyword>
<dbReference type="GO" id="GO:0030655">
    <property type="term" value="P:beta-lactam antibiotic catabolic process"/>
    <property type="evidence" value="ECO:0007669"/>
    <property type="project" value="InterPro"/>
</dbReference>
<dbReference type="GO" id="GO:0008800">
    <property type="term" value="F:beta-lactamase activity"/>
    <property type="evidence" value="ECO:0007669"/>
    <property type="project" value="UniProtKB-EC"/>
</dbReference>
<protein>
    <recommendedName>
        <fullName evidence="3">beta-lactamase</fullName>
        <ecNumber evidence="3">3.5.2.6</ecNumber>
    </recommendedName>
</protein>
<dbReference type="EMBL" id="QEAS01000005">
    <property type="protein sequence ID" value="PWG81242.1"/>
    <property type="molecule type" value="Genomic_DNA"/>
</dbReference>
<dbReference type="NCBIfam" id="NF012099">
    <property type="entry name" value="SubclassA2"/>
    <property type="match status" value="1"/>
</dbReference>
<dbReference type="Gene3D" id="3.40.710.10">
    <property type="entry name" value="DD-peptidase/beta-lactamase superfamily"/>
    <property type="match status" value="1"/>
</dbReference>
<dbReference type="OrthoDB" id="9772863at2"/>
<dbReference type="Pfam" id="PF13354">
    <property type="entry name" value="Beta-lactamase2"/>
    <property type="match status" value="1"/>
</dbReference>
<feature type="chain" id="PRO_5015525621" description="beta-lactamase" evidence="4">
    <location>
        <begin position="20"/>
        <end position="296"/>
    </location>
</feature>
<dbReference type="Proteomes" id="UP000245647">
    <property type="component" value="Unassembled WGS sequence"/>
</dbReference>
<dbReference type="InterPro" id="IPR012338">
    <property type="entry name" value="Beta-lactam/transpept-like"/>
</dbReference>
<dbReference type="SMR" id="A0A2U2PIZ6"/>
<dbReference type="GO" id="GO:0046677">
    <property type="term" value="P:response to antibiotic"/>
    <property type="evidence" value="ECO:0007669"/>
    <property type="project" value="InterPro"/>
</dbReference>
<name>A0A2U2PIZ6_9SPHI</name>
<reference evidence="6 7" key="1">
    <citation type="submission" date="2018-04" db="EMBL/GenBank/DDBJ databases">
        <title>Pedobacter chongqingensis sp. nov., isolated from a rottenly hemp rope.</title>
        <authorList>
            <person name="Cai Y."/>
        </authorList>
    </citation>
    <scope>NUCLEOTIDE SEQUENCE [LARGE SCALE GENOMIC DNA]</scope>
    <source>
        <strain evidence="6 7">FJ4-8</strain>
    </source>
</reference>
<comment type="similarity">
    <text evidence="2">Belongs to the class-A beta-lactamase family.</text>
</comment>
<comment type="catalytic activity">
    <reaction evidence="1">
        <text>a beta-lactam + H2O = a substituted beta-amino acid</text>
        <dbReference type="Rhea" id="RHEA:20401"/>
        <dbReference type="ChEBI" id="CHEBI:15377"/>
        <dbReference type="ChEBI" id="CHEBI:35627"/>
        <dbReference type="ChEBI" id="CHEBI:140347"/>
        <dbReference type="EC" id="3.5.2.6"/>
    </reaction>
</comment>
<dbReference type="PANTHER" id="PTHR35333:SF3">
    <property type="entry name" value="BETA-LACTAMASE-TYPE TRANSPEPTIDASE FOLD CONTAINING PROTEIN"/>
    <property type="match status" value="1"/>
</dbReference>
<evidence type="ECO:0000313" key="6">
    <source>
        <dbReference type="EMBL" id="PWG81242.1"/>
    </source>
</evidence>
<gene>
    <name evidence="6" type="primary">bla</name>
    <name evidence="6" type="ORF">DDR33_07640</name>
</gene>
<dbReference type="InterPro" id="IPR000871">
    <property type="entry name" value="Beta-lactam_class-A"/>
</dbReference>
<proteinExistence type="inferred from homology"/>
<dbReference type="RefSeq" id="WP_109415184.1">
    <property type="nucleotide sequence ID" value="NZ_QEAS01000005.1"/>
</dbReference>
<dbReference type="EC" id="3.5.2.6" evidence="3"/>
<organism evidence="6 7">
    <name type="scientific">Pararcticibacter amylolyticus</name>
    <dbReference type="NCBI Taxonomy" id="2173175"/>
    <lineage>
        <taxon>Bacteria</taxon>
        <taxon>Pseudomonadati</taxon>
        <taxon>Bacteroidota</taxon>
        <taxon>Sphingobacteriia</taxon>
        <taxon>Sphingobacteriales</taxon>
        <taxon>Sphingobacteriaceae</taxon>
        <taxon>Pararcticibacter</taxon>
    </lineage>
</organism>
<evidence type="ECO:0000256" key="2">
    <source>
        <dbReference type="ARBA" id="ARBA00009009"/>
    </source>
</evidence>
<feature type="domain" description="Beta-lactamase class A catalytic" evidence="5">
    <location>
        <begin position="39"/>
        <end position="263"/>
    </location>
</feature>
<evidence type="ECO:0000259" key="5">
    <source>
        <dbReference type="Pfam" id="PF13354"/>
    </source>
</evidence>
<accession>A0A2U2PIZ6</accession>
<keyword evidence="4" id="KW-0732">Signal</keyword>
<comment type="caution">
    <text evidence="6">The sequence shown here is derived from an EMBL/GenBank/DDBJ whole genome shotgun (WGS) entry which is preliminary data.</text>
</comment>
<dbReference type="NCBIfam" id="NF033103">
    <property type="entry name" value="bla_class_A"/>
    <property type="match status" value="1"/>
</dbReference>
<evidence type="ECO:0000313" key="7">
    <source>
        <dbReference type="Proteomes" id="UP000245647"/>
    </source>
</evidence>
<evidence type="ECO:0000256" key="3">
    <source>
        <dbReference type="ARBA" id="ARBA00012865"/>
    </source>
</evidence>
<evidence type="ECO:0000256" key="1">
    <source>
        <dbReference type="ARBA" id="ARBA00001526"/>
    </source>
</evidence>
<dbReference type="PRINTS" id="PR00118">
    <property type="entry name" value="BLACTAMASEA"/>
</dbReference>
<dbReference type="SUPFAM" id="SSF56601">
    <property type="entry name" value="beta-lactamase/transpeptidase-like"/>
    <property type="match status" value="1"/>
</dbReference>
<dbReference type="AlphaFoldDB" id="A0A2U2PIZ6"/>
<evidence type="ECO:0000256" key="4">
    <source>
        <dbReference type="SAM" id="SignalP"/>
    </source>
</evidence>
<feature type="signal peptide" evidence="4">
    <location>
        <begin position="1"/>
        <end position="19"/>
    </location>
</feature>
<dbReference type="PANTHER" id="PTHR35333">
    <property type="entry name" value="BETA-LACTAMASE"/>
    <property type="match status" value="1"/>
</dbReference>